<dbReference type="Proteomes" id="UP000326570">
    <property type="component" value="Unassembled WGS sequence"/>
</dbReference>
<evidence type="ECO:0000313" key="1">
    <source>
        <dbReference type="EMBL" id="KAA9333727.1"/>
    </source>
</evidence>
<evidence type="ECO:0000313" key="2">
    <source>
        <dbReference type="Proteomes" id="UP000326570"/>
    </source>
</evidence>
<proteinExistence type="predicted"/>
<organism evidence="1 2">
    <name type="scientific">Adhaeribacter soli</name>
    <dbReference type="NCBI Taxonomy" id="2607655"/>
    <lineage>
        <taxon>Bacteria</taxon>
        <taxon>Pseudomonadati</taxon>
        <taxon>Bacteroidota</taxon>
        <taxon>Cytophagia</taxon>
        <taxon>Cytophagales</taxon>
        <taxon>Hymenobacteraceae</taxon>
        <taxon>Adhaeribacter</taxon>
    </lineage>
</organism>
<dbReference type="EMBL" id="VTWT01000005">
    <property type="protein sequence ID" value="KAA9333727.1"/>
    <property type="molecule type" value="Genomic_DNA"/>
</dbReference>
<dbReference type="InterPro" id="IPR019619">
    <property type="entry name" value="DUF2490"/>
</dbReference>
<comment type="caution">
    <text evidence="1">The sequence shown here is derived from an EMBL/GenBank/DDBJ whole genome shotgun (WGS) entry which is preliminary data.</text>
</comment>
<name>A0A5N1IVD1_9BACT</name>
<reference evidence="1 2" key="1">
    <citation type="submission" date="2019-09" db="EMBL/GenBank/DDBJ databases">
        <title>Genome sequence of Adhaeribacter sp. M2.</title>
        <authorList>
            <person name="Srinivasan S."/>
        </authorList>
    </citation>
    <scope>NUCLEOTIDE SEQUENCE [LARGE SCALE GENOMIC DNA]</scope>
    <source>
        <strain evidence="1 2">M2</strain>
    </source>
</reference>
<accession>A0A5N1IVD1</accession>
<gene>
    <name evidence="1" type="ORF">F0P94_10795</name>
</gene>
<sequence>MLLLKMLSVMNKKLVLVLGLWFLNVAFAEAQVKKVKSDPLIWTDLQADFYLKNKGFFFFRNQWRHNTDSDFPGLKESGALSKFYQVYVLAGYEQRFTEKWSGSLFARYTFDTFNDNQIYQAALRHNGKIGETSFIKRLAYDYIRPEFGDSRGRIRPSVALERNFKLGNHTLRPHLSYELFFYQDFKEEDPLIETRTVDRSRLRIAASYKVTPYLWLTPYFTKQTEYYYVLDTFTGEDDDQGNPIIKEKGGKRNRIDPIFGFDIRFIIRGKNTSDETVPQLSSLNDAAGN</sequence>
<dbReference type="Pfam" id="PF10677">
    <property type="entry name" value="DUF2490"/>
    <property type="match status" value="1"/>
</dbReference>
<keyword evidence="2" id="KW-1185">Reference proteome</keyword>
<protein>
    <submittedName>
        <fullName evidence="1">DUF2490 domain-containing protein</fullName>
    </submittedName>
</protein>
<dbReference type="AlphaFoldDB" id="A0A5N1IVD1"/>